<dbReference type="PANTHER" id="PTHR11750">
    <property type="entry name" value="PROTEIN N-TERMINAL AMIDASE"/>
    <property type="match status" value="1"/>
</dbReference>
<dbReference type="GO" id="GO:0070773">
    <property type="term" value="F:protein-N-terminal glutamine amidohydrolase activity"/>
    <property type="evidence" value="ECO:0007669"/>
    <property type="project" value="InterPro"/>
</dbReference>
<reference evidence="2 3" key="1">
    <citation type="submission" date="2019-07" db="EMBL/GenBank/DDBJ databases">
        <title>Genome assembly of two rare yeast pathogens: Diutina rugosa and Trichomonascus ciferrii.</title>
        <authorList>
            <person name="Mixao V."/>
            <person name="Saus E."/>
            <person name="Hansen A."/>
            <person name="Lass-Flor C."/>
            <person name="Gabaldon T."/>
        </authorList>
    </citation>
    <scope>NUCLEOTIDE SEQUENCE [LARGE SCALE GENOMIC DNA]</scope>
    <source>
        <strain evidence="2 3">CBS 613</strain>
    </source>
</reference>
<dbReference type="AlphaFoldDB" id="A0A642UF45"/>
<dbReference type="OrthoDB" id="201515at2759"/>
<evidence type="ECO:0000313" key="3">
    <source>
        <dbReference type="Proteomes" id="UP000449547"/>
    </source>
</evidence>
<dbReference type="OMA" id="VKILCWD"/>
<dbReference type="GeneID" id="54783408"/>
<dbReference type="InterPro" id="IPR036526">
    <property type="entry name" value="C-N_Hydrolase_sf"/>
</dbReference>
<dbReference type="EMBL" id="SWFT01000149">
    <property type="protein sequence ID" value="KAA8897904.1"/>
    <property type="molecule type" value="Genomic_DNA"/>
</dbReference>
<evidence type="ECO:0000313" key="2">
    <source>
        <dbReference type="EMBL" id="KAA8897904.1"/>
    </source>
</evidence>
<organism evidence="2 3">
    <name type="scientific">Diutina rugosa</name>
    <name type="common">Yeast</name>
    <name type="synonym">Candida rugosa</name>
    <dbReference type="NCBI Taxonomy" id="5481"/>
    <lineage>
        <taxon>Eukaryota</taxon>
        <taxon>Fungi</taxon>
        <taxon>Dikarya</taxon>
        <taxon>Ascomycota</taxon>
        <taxon>Saccharomycotina</taxon>
        <taxon>Pichiomycetes</taxon>
        <taxon>Debaryomycetaceae</taxon>
        <taxon>Diutina</taxon>
    </lineage>
</organism>
<protein>
    <recommendedName>
        <fullName evidence="1">CN hydrolase domain-containing protein</fullName>
    </recommendedName>
</protein>
<sequence>MKLTIACVQINSRRASVDANSQRILQLLAACPKVPDVVVLPELAVTGYHYRSRESISPYLDDYAADKLREQQSLPLQGKSLSLAQEISLKYQCFTLMGYPEKSDQHIYNSAVLVAPNGNLLHNYRKSFLYDADYEFGCEENPERGFRAIDIIFDKEYYLNRDPNKTYPATRTNIGICMDLNPYKFEAPFTAWEFANACYQQQATLILCLMAWLSPKSPSIVPNISDADKLGRGHQLERQFFGDNVYAKDHINTEDDHLAMIVETTQNDEADEQLFIPQQPSVSTINYWVLRFFPFLTFGRRQAGHYFDRATVVCCNRVGVEDDVMYTGTSSIFQFGPSPVESIHHDYRNPSVQLRGCMGQGEEGVLIREVAL</sequence>
<dbReference type="VEuPathDB" id="FungiDB:DIURU_004757"/>
<evidence type="ECO:0000259" key="1">
    <source>
        <dbReference type="PROSITE" id="PS50263"/>
    </source>
</evidence>
<feature type="domain" description="CN hydrolase" evidence="1">
    <location>
        <begin position="3"/>
        <end position="372"/>
    </location>
</feature>
<dbReference type="GO" id="GO:0008418">
    <property type="term" value="F:protein-N-terminal asparagine amidohydrolase activity"/>
    <property type="evidence" value="ECO:0007669"/>
    <property type="project" value="InterPro"/>
</dbReference>
<dbReference type="GO" id="GO:0030163">
    <property type="term" value="P:protein catabolic process"/>
    <property type="evidence" value="ECO:0007669"/>
    <property type="project" value="TreeGrafter"/>
</dbReference>
<proteinExistence type="predicted"/>
<dbReference type="PANTHER" id="PTHR11750:SF26">
    <property type="entry name" value="PROTEIN N-TERMINAL AMIDASE"/>
    <property type="match status" value="1"/>
</dbReference>
<dbReference type="InterPro" id="IPR003010">
    <property type="entry name" value="C-N_Hydrolase"/>
</dbReference>
<gene>
    <name evidence="2" type="ORF">DIURU_004757</name>
</gene>
<dbReference type="PROSITE" id="PS50263">
    <property type="entry name" value="CN_HYDROLASE"/>
    <property type="match status" value="1"/>
</dbReference>
<dbReference type="InterPro" id="IPR039703">
    <property type="entry name" value="Nta1"/>
</dbReference>
<dbReference type="Proteomes" id="UP000449547">
    <property type="component" value="Unassembled WGS sequence"/>
</dbReference>
<accession>A0A642UF45</accession>
<name>A0A642UF45_DIURU</name>
<dbReference type="SUPFAM" id="SSF56317">
    <property type="entry name" value="Carbon-nitrogen hydrolase"/>
    <property type="match status" value="1"/>
</dbReference>
<dbReference type="RefSeq" id="XP_034010161.1">
    <property type="nucleotide sequence ID" value="XM_034157665.1"/>
</dbReference>
<dbReference type="Gene3D" id="3.60.110.10">
    <property type="entry name" value="Carbon-nitrogen hydrolase"/>
    <property type="match status" value="1"/>
</dbReference>
<dbReference type="Pfam" id="PF00795">
    <property type="entry name" value="CN_hydrolase"/>
    <property type="match status" value="1"/>
</dbReference>
<comment type="caution">
    <text evidence="2">The sequence shown here is derived from an EMBL/GenBank/DDBJ whole genome shotgun (WGS) entry which is preliminary data.</text>
</comment>
<keyword evidence="3" id="KW-1185">Reference proteome</keyword>